<dbReference type="Proteomes" id="UP000215127">
    <property type="component" value="Chromosome 1"/>
</dbReference>
<dbReference type="InterPro" id="IPR036716">
    <property type="entry name" value="Pest_crys_N_sf"/>
</dbReference>
<dbReference type="GO" id="GO:0001907">
    <property type="term" value="P:symbiont-mediated killing of host cell"/>
    <property type="evidence" value="ECO:0007669"/>
    <property type="project" value="InterPro"/>
</dbReference>
<feature type="coiled-coil region" evidence="1">
    <location>
        <begin position="189"/>
        <end position="216"/>
    </location>
</feature>
<dbReference type="InterPro" id="IPR036404">
    <property type="entry name" value="Jacalin-like_lectin_dom_sf"/>
</dbReference>
<proteinExistence type="predicted"/>
<feature type="domain" description="Pesticidal crystal protein" evidence="2">
    <location>
        <begin position="51"/>
        <end position="243"/>
    </location>
</feature>
<dbReference type="AlphaFoldDB" id="A0A1X7RHL6"/>
<dbReference type="Pfam" id="PF03945">
    <property type="entry name" value="Endotoxin_N"/>
    <property type="match status" value="1"/>
</dbReference>
<organism evidence="3 4">
    <name type="scientific">Zymoseptoria tritici (strain ST99CH_3D7)</name>
    <dbReference type="NCBI Taxonomy" id="1276538"/>
    <lineage>
        <taxon>Eukaryota</taxon>
        <taxon>Fungi</taxon>
        <taxon>Dikarya</taxon>
        <taxon>Ascomycota</taxon>
        <taxon>Pezizomycotina</taxon>
        <taxon>Dothideomycetes</taxon>
        <taxon>Dothideomycetidae</taxon>
        <taxon>Mycosphaerellales</taxon>
        <taxon>Mycosphaerellaceae</taxon>
        <taxon>Zymoseptoria</taxon>
    </lineage>
</organism>
<protein>
    <recommendedName>
        <fullName evidence="2">Pesticidal crystal protein domain-containing protein</fullName>
    </recommendedName>
</protein>
<keyword evidence="4" id="KW-1185">Reference proteome</keyword>
<dbReference type="SUPFAM" id="SSF56849">
    <property type="entry name" value="delta-Endotoxin (insectocide), N-terminal domain"/>
    <property type="match status" value="1"/>
</dbReference>
<dbReference type="Gene3D" id="2.100.10.30">
    <property type="entry name" value="Jacalin-like lectin domain"/>
    <property type="match status" value="1"/>
</dbReference>
<dbReference type="GO" id="GO:0090729">
    <property type="term" value="F:toxin activity"/>
    <property type="evidence" value="ECO:0007669"/>
    <property type="project" value="InterPro"/>
</dbReference>
<name>A0A1X7RHL6_ZYMT9</name>
<evidence type="ECO:0000313" key="4">
    <source>
        <dbReference type="Proteomes" id="UP000215127"/>
    </source>
</evidence>
<evidence type="ECO:0000259" key="2">
    <source>
        <dbReference type="Pfam" id="PF03945"/>
    </source>
</evidence>
<gene>
    <name evidence="3" type="ORF">ZT3D7_G2056</name>
</gene>
<dbReference type="SUPFAM" id="SSF51101">
    <property type="entry name" value="Mannose-binding lectins"/>
    <property type="match status" value="1"/>
</dbReference>
<evidence type="ECO:0000313" key="3">
    <source>
        <dbReference type="EMBL" id="SMQ46909.1"/>
    </source>
</evidence>
<dbReference type="InterPro" id="IPR005639">
    <property type="entry name" value="Pest_crys_dom_I"/>
</dbReference>
<evidence type="ECO:0000256" key="1">
    <source>
        <dbReference type="SAM" id="Coils"/>
    </source>
</evidence>
<reference evidence="3 4" key="1">
    <citation type="submission" date="2016-06" db="EMBL/GenBank/DDBJ databases">
        <authorList>
            <person name="Kjaerup R.B."/>
            <person name="Dalgaard T.S."/>
            <person name="Juul-Madsen H.R."/>
        </authorList>
    </citation>
    <scope>NUCLEOTIDE SEQUENCE [LARGE SCALE GENOMIC DNA]</scope>
</reference>
<dbReference type="EMBL" id="LT853692">
    <property type="protein sequence ID" value="SMQ46909.1"/>
    <property type="molecule type" value="Genomic_DNA"/>
</dbReference>
<sequence>MTTTRLNTQEPVLRLRHELVKCPPPSKFPATDALPAFIQAIDINDLLKGAVCEGLSMVPTAGAILSKALGILWPDTANPTLKWTDIEAGVKSLAQGLIEEHDAKDLKLRTEGLMNLLQTYRDTSYGTDQKKAFLNSLLSWFDTNKAWYCKNEEPWLTMQCFVQMATMHLSVLREQAFYWDKVYGSADPHVDAEKHKQKLRNAIAEYTSRIDKIRARCTEWRMSKVSRTDWASQGHNAFNQYKTCKVNDSFSGFDQEYSDNDETYHQAERDFQNLRDYVDITYRGQLENYLSLSLIWPNFAAEQHANLATIGRTVFMESGIAGSGAAMMQHFNDREFHEQHGPITRIDIHAWDGVDGIEVWYGGQSSGLRGKKGGSVRTIELGPGHSIDRVVANVGKVVDAIAFRGNFTGYWAGAGGNGGGFLVEDPNFIIAGIKDPQQGDPNQPTIPSRLPGGNDLDNLLDELTNINIDFGLRLAYIHGWATGDAETRPQDRGFLQQLGVVFSRKEVLISPLDDAAARALLEQTG</sequence>
<keyword evidence="1" id="KW-0175">Coiled coil</keyword>
<dbReference type="Gene3D" id="1.20.190.10">
    <property type="entry name" value="Pesticidal crystal protein, N-terminal domain"/>
    <property type="match status" value="1"/>
</dbReference>
<accession>A0A1X7RHL6</accession>